<dbReference type="Proteomes" id="UP001162483">
    <property type="component" value="Unassembled WGS sequence"/>
</dbReference>
<feature type="non-terminal residue" evidence="5">
    <location>
        <position position="415"/>
    </location>
</feature>
<evidence type="ECO:0000256" key="2">
    <source>
        <dbReference type="ARBA" id="ARBA00024414"/>
    </source>
</evidence>
<dbReference type="PANTHER" id="PTHR20929">
    <property type="entry name" value="LUNG ADENOMA SUSCEPTIBILITY 1-RELATED"/>
    <property type="match status" value="1"/>
</dbReference>
<sequence length="415" mass="47417">MSSKGTSATSQKKGKPSKAEKLRLQKEEEERKQREEEEARLLAEQIEAARLEKERLEREAIELLEAKQLEHREEELGEYRLLIDEKLEAAAHWKRDLRTRAKWDRYMLCDGSPDPSVCQEINSFMSLWSKETKEDFQSVLNKSNLILSLIEELEFLLHDTPTEDLAESDAAQYTQTVQELQSLLQQKFDDATEHLLKNAASLSDIDTGNMQKVITNKNVKLCIWANLNKNPRFRGYKFEEEGISFDLPKPLALSNIAVRILHTSYDHLSCQSPTFLPHIKETEENKAAETMRPDSGVEEWKPTDEEVEEKSEPGNVATMEDEVQSEGRKSTLSSMSQRENTENGAELQEKNVIEADQTTESQLGDLTEGQSPSPVQNQLTPDDILEDDVVDLRQFLSLGGVYYFDVLVLPPQCKQ</sequence>
<accession>A0ABN9B2E1</accession>
<feature type="region of interest" description="Disordered" evidence="3">
    <location>
        <begin position="1"/>
        <end position="38"/>
    </location>
</feature>
<feature type="compositionally biased region" description="Basic and acidic residues" evidence="3">
    <location>
        <begin position="17"/>
        <end position="38"/>
    </location>
</feature>
<evidence type="ECO:0000313" key="6">
    <source>
        <dbReference type="Proteomes" id="UP001162483"/>
    </source>
</evidence>
<organism evidence="5 6">
    <name type="scientific">Staurois parvus</name>
    <dbReference type="NCBI Taxonomy" id="386267"/>
    <lineage>
        <taxon>Eukaryota</taxon>
        <taxon>Metazoa</taxon>
        <taxon>Chordata</taxon>
        <taxon>Craniata</taxon>
        <taxon>Vertebrata</taxon>
        <taxon>Euteleostomi</taxon>
        <taxon>Amphibia</taxon>
        <taxon>Batrachia</taxon>
        <taxon>Anura</taxon>
        <taxon>Neobatrachia</taxon>
        <taxon>Ranoidea</taxon>
        <taxon>Ranidae</taxon>
        <taxon>Staurois</taxon>
    </lineage>
</organism>
<evidence type="ECO:0000256" key="1">
    <source>
        <dbReference type="ARBA" id="ARBA00024332"/>
    </source>
</evidence>
<feature type="domain" description="IC97/Casc1 N-terminal" evidence="4">
    <location>
        <begin position="31"/>
        <end position="232"/>
    </location>
</feature>
<evidence type="ECO:0000259" key="4">
    <source>
        <dbReference type="Pfam" id="PF15927"/>
    </source>
</evidence>
<protein>
    <recommendedName>
        <fullName evidence="2">Dynein axonemal intermediate chain 7</fullName>
    </recommendedName>
</protein>
<comment type="caution">
    <text evidence="5">The sequence shown here is derived from an EMBL/GenBank/DDBJ whole genome shotgun (WGS) entry which is preliminary data.</text>
</comment>
<feature type="region of interest" description="Disordered" evidence="3">
    <location>
        <begin position="283"/>
        <end position="351"/>
    </location>
</feature>
<dbReference type="EMBL" id="CATNWA010002250">
    <property type="protein sequence ID" value="CAI9542462.1"/>
    <property type="molecule type" value="Genomic_DNA"/>
</dbReference>
<feature type="compositionally biased region" description="Polar residues" evidence="3">
    <location>
        <begin position="363"/>
        <end position="380"/>
    </location>
</feature>
<keyword evidence="6" id="KW-1185">Reference proteome</keyword>
<dbReference type="InterPro" id="IPR031826">
    <property type="entry name" value="IC97/Casc1_N"/>
</dbReference>
<dbReference type="InterPro" id="IPR023247">
    <property type="entry name" value="IC97/Dnai7-like"/>
</dbReference>
<feature type="compositionally biased region" description="Basic and acidic residues" evidence="3">
    <location>
        <begin position="283"/>
        <end position="292"/>
    </location>
</feature>
<feature type="compositionally biased region" description="Polar residues" evidence="3">
    <location>
        <begin position="1"/>
        <end position="11"/>
    </location>
</feature>
<evidence type="ECO:0000256" key="3">
    <source>
        <dbReference type="SAM" id="MobiDB-lite"/>
    </source>
</evidence>
<feature type="region of interest" description="Disordered" evidence="3">
    <location>
        <begin position="363"/>
        <end position="382"/>
    </location>
</feature>
<evidence type="ECO:0000313" key="5">
    <source>
        <dbReference type="EMBL" id="CAI9542462.1"/>
    </source>
</evidence>
<reference evidence="5" key="1">
    <citation type="submission" date="2023-05" db="EMBL/GenBank/DDBJ databases">
        <authorList>
            <person name="Stuckert A."/>
        </authorList>
    </citation>
    <scope>NUCLEOTIDE SEQUENCE</scope>
</reference>
<proteinExistence type="inferred from homology"/>
<gene>
    <name evidence="5" type="ORF">SPARVUS_LOCUS2098229</name>
</gene>
<dbReference type="PANTHER" id="PTHR20929:SF11">
    <property type="entry name" value="DYNEIN AXONEMAL INTERMEDIATE CHAIN 7"/>
    <property type="match status" value="1"/>
</dbReference>
<name>A0ABN9B2E1_9NEOB</name>
<comment type="similarity">
    <text evidence="1">Belongs to the DNAI7 family.</text>
</comment>
<dbReference type="Pfam" id="PF15927">
    <property type="entry name" value="Casc1_N"/>
    <property type="match status" value="1"/>
</dbReference>
<dbReference type="PRINTS" id="PR02043">
    <property type="entry name" value="CANCERSCCP1"/>
</dbReference>